<evidence type="ECO:0000313" key="1">
    <source>
        <dbReference type="EMBL" id="GAG02504.1"/>
    </source>
</evidence>
<organism evidence="1">
    <name type="scientific">marine sediment metagenome</name>
    <dbReference type="NCBI Taxonomy" id="412755"/>
    <lineage>
        <taxon>unclassified sequences</taxon>
        <taxon>metagenomes</taxon>
        <taxon>ecological metagenomes</taxon>
    </lineage>
</organism>
<comment type="caution">
    <text evidence="1">The sequence shown here is derived from an EMBL/GenBank/DDBJ whole genome shotgun (WGS) entry which is preliminary data.</text>
</comment>
<dbReference type="EMBL" id="BARS01020025">
    <property type="protein sequence ID" value="GAG02504.1"/>
    <property type="molecule type" value="Genomic_DNA"/>
</dbReference>
<proteinExistence type="predicted"/>
<dbReference type="Gene3D" id="3.30.2320.10">
    <property type="entry name" value="hypothetical protein PF0899 domain"/>
    <property type="match status" value="1"/>
</dbReference>
<dbReference type="AlphaFoldDB" id="X0U9J9"/>
<name>X0U9J9_9ZZZZ</name>
<protein>
    <submittedName>
        <fullName evidence="1">Uncharacterized protein</fullName>
    </submittedName>
</protein>
<accession>X0U9J9</accession>
<dbReference type="Gene3D" id="3.30.2400.10">
    <property type="entry name" value="Major capsid protein gp5"/>
    <property type="match status" value="1"/>
</dbReference>
<dbReference type="SUPFAM" id="SSF56563">
    <property type="entry name" value="Major capsid protein gp5"/>
    <property type="match status" value="1"/>
</dbReference>
<sequence>LLWGLPVIMSNNVPAGTLICKSVDADMFADRQSTVIEMFEQDDTNVQSNLVTVRGEARGAALNFVPAAIRTGLISGITT</sequence>
<reference evidence="1" key="1">
    <citation type="journal article" date="2014" name="Front. Microbiol.">
        <title>High frequency of phylogenetically diverse reductive dehalogenase-homologous genes in deep subseafloor sedimentary metagenomes.</title>
        <authorList>
            <person name="Kawai M."/>
            <person name="Futagami T."/>
            <person name="Toyoda A."/>
            <person name="Takaki Y."/>
            <person name="Nishi S."/>
            <person name="Hori S."/>
            <person name="Arai W."/>
            <person name="Tsubouchi T."/>
            <person name="Morono Y."/>
            <person name="Uchiyama I."/>
            <person name="Ito T."/>
            <person name="Fujiyama A."/>
            <person name="Inagaki F."/>
            <person name="Takami H."/>
        </authorList>
    </citation>
    <scope>NUCLEOTIDE SEQUENCE</scope>
    <source>
        <strain evidence="1">Expedition CK06-06</strain>
    </source>
</reference>
<feature type="non-terminal residue" evidence="1">
    <location>
        <position position="1"/>
    </location>
</feature>
<gene>
    <name evidence="1" type="ORF">S01H1_32355</name>
</gene>